<evidence type="ECO:0000259" key="7">
    <source>
        <dbReference type="PROSITE" id="PS51293"/>
    </source>
</evidence>
<organism evidence="9 10">
    <name type="scientific">Crotalaria pallida</name>
    <name type="common">Smooth rattlebox</name>
    <name type="synonym">Crotalaria striata</name>
    <dbReference type="NCBI Taxonomy" id="3830"/>
    <lineage>
        <taxon>Eukaryota</taxon>
        <taxon>Viridiplantae</taxon>
        <taxon>Streptophyta</taxon>
        <taxon>Embryophyta</taxon>
        <taxon>Tracheophyta</taxon>
        <taxon>Spermatophyta</taxon>
        <taxon>Magnoliopsida</taxon>
        <taxon>eudicotyledons</taxon>
        <taxon>Gunneridae</taxon>
        <taxon>Pentapetalae</taxon>
        <taxon>rosids</taxon>
        <taxon>fabids</taxon>
        <taxon>Fabales</taxon>
        <taxon>Fabaceae</taxon>
        <taxon>Papilionoideae</taxon>
        <taxon>50 kb inversion clade</taxon>
        <taxon>genistoids sensu lato</taxon>
        <taxon>core genistoids</taxon>
        <taxon>Crotalarieae</taxon>
        <taxon>Crotalaria</taxon>
    </lineage>
</organism>
<dbReference type="SMART" id="SM00717">
    <property type="entry name" value="SANT"/>
    <property type="match status" value="1"/>
</dbReference>
<dbReference type="PANTHER" id="PTHR44042:SF11">
    <property type="entry name" value="OS06G0173800 PROTEIN"/>
    <property type="match status" value="1"/>
</dbReference>
<gene>
    <name evidence="9" type="ORF">RIF29_29145</name>
</gene>
<evidence type="ECO:0000256" key="1">
    <source>
        <dbReference type="ARBA" id="ARBA00004123"/>
    </source>
</evidence>
<dbReference type="PROSITE" id="PS50090">
    <property type="entry name" value="MYB_LIKE"/>
    <property type="match status" value="1"/>
</dbReference>
<evidence type="ECO:0000313" key="9">
    <source>
        <dbReference type="EMBL" id="KAK7255726.1"/>
    </source>
</evidence>
<dbReference type="EMBL" id="JAYWIO010000006">
    <property type="protein sequence ID" value="KAK7255726.1"/>
    <property type="molecule type" value="Genomic_DNA"/>
</dbReference>
<dbReference type="InterPro" id="IPR006447">
    <property type="entry name" value="Myb_dom_plants"/>
</dbReference>
<evidence type="ECO:0000256" key="2">
    <source>
        <dbReference type="ARBA" id="ARBA00023015"/>
    </source>
</evidence>
<comment type="caution">
    <text evidence="9">The sequence shown here is derived from an EMBL/GenBank/DDBJ whole genome shotgun (WGS) entry which is preliminary data.</text>
</comment>
<comment type="subcellular location">
    <subcellularLocation>
        <location evidence="1">Nucleus</location>
    </subcellularLocation>
</comment>
<proteinExistence type="predicted"/>
<dbReference type="PANTHER" id="PTHR44042">
    <property type="entry name" value="DUPLICATED HOMEODOMAIN-LIKE SUPERFAMILY PROTEIN-RELATED"/>
    <property type="match status" value="1"/>
</dbReference>
<feature type="region of interest" description="Disordered" evidence="5">
    <location>
        <begin position="1"/>
        <end position="25"/>
    </location>
</feature>
<protein>
    <submittedName>
        <fullName evidence="9">Uncharacterized protein</fullName>
    </submittedName>
</protein>
<evidence type="ECO:0000256" key="5">
    <source>
        <dbReference type="SAM" id="MobiDB-lite"/>
    </source>
</evidence>
<evidence type="ECO:0000256" key="4">
    <source>
        <dbReference type="ARBA" id="ARBA00023242"/>
    </source>
</evidence>
<name>A0AAN9EE97_CROPI</name>
<dbReference type="InterPro" id="IPR017884">
    <property type="entry name" value="SANT_dom"/>
</dbReference>
<evidence type="ECO:0000259" key="6">
    <source>
        <dbReference type="PROSITE" id="PS50090"/>
    </source>
</evidence>
<sequence length="286" mass="32094">MMDHHSSIMNPCGGSSSNNCVPPPPSHGGFKPSFITFPNNNNINYSKQKAPNIPLIHRGQPVDHGRDGGIVPMILPQPPPEPKPKRVYWTDYEHSLFIEGLKKHGKGNWKKISEEFLPWKTRIQICGHARTYFQKKEREIIPSPPPSLPPDWDLIHWDWDVANQQQQQVAQPLRGLNASISNNSLSSQQQIMEGCGISDINNTVDSHQLMMMNNNYCNSSSLPPPPPPPLAPNSEELEDIQLSLLLEDFLNDTDNSPNFFDDIDLLLPATDENGDLAKDMDFTGCM</sequence>
<keyword evidence="10" id="KW-1185">Reference proteome</keyword>
<dbReference type="CDD" id="cd00167">
    <property type="entry name" value="SANT"/>
    <property type="match status" value="1"/>
</dbReference>
<evidence type="ECO:0000259" key="8">
    <source>
        <dbReference type="PROSITE" id="PS51294"/>
    </source>
</evidence>
<dbReference type="InterPro" id="IPR001005">
    <property type="entry name" value="SANT/Myb"/>
</dbReference>
<dbReference type="GO" id="GO:0003677">
    <property type="term" value="F:DNA binding"/>
    <property type="evidence" value="ECO:0007669"/>
    <property type="project" value="InterPro"/>
</dbReference>
<keyword evidence="2" id="KW-0805">Transcription regulation</keyword>
<dbReference type="Gene3D" id="1.10.10.60">
    <property type="entry name" value="Homeodomain-like"/>
    <property type="match status" value="1"/>
</dbReference>
<keyword evidence="4" id="KW-0539">Nucleus</keyword>
<evidence type="ECO:0000313" key="10">
    <source>
        <dbReference type="Proteomes" id="UP001372338"/>
    </source>
</evidence>
<evidence type="ECO:0000256" key="3">
    <source>
        <dbReference type="ARBA" id="ARBA00023163"/>
    </source>
</evidence>
<dbReference type="InterPro" id="IPR009057">
    <property type="entry name" value="Homeodomain-like_sf"/>
</dbReference>
<reference evidence="9 10" key="1">
    <citation type="submission" date="2024-01" db="EMBL/GenBank/DDBJ databases">
        <title>The genomes of 5 underutilized Papilionoideae crops provide insights into root nodulation and disease resistanc.</title>
        <authorList>
            <person name="Yuan L."/>
        </authorList>
    </citation>
    <scope>NUCLEOTIDE SEQUENCE [LARGE SCALE GENOMIC DNA]</scope>
    <source>
        <strain evidence="9">ZHUSHIDOU_FW_LH</strain>
        <tissue evidence="9">Leaf</tissue>
    </source>
</reference>
<dbReference type="NCBIfam" id="TIGR01557">
    <property type="entry name" value="myb_SHAQKYF"/>
    <property type="match status" value="1"/>
</dbReference>
<dbReference type="AlphaFoldDB" id="A0AAN9EE97"/>
<dbReference type="Pfam" id="PF00249">
    <property type="entry name" value="Myb_DNA-binding"/>
    <property type="match status" value="1"/>
</dbReference>
<dbReference type="PROSITE" id="PS51294">
    <property type="entry name" value="HTH_MYB"/>
    <property type="match status" value="1"/>
</dbReference>
<feature type="domain" description="SANT" evidence="7">
    <location>
        <begin position="89"/>
        <end position="137"/>
    </location>
</feature>
<dbReference type="SUPFAM" id="SSF46689">
    <property type="entry name" value="Homeodomain-like"/>
    <property type="match status" value="1"/>
</dbReference>
<accession>A0AAN9EE97</accession>
<dbReference type="PROSITE" id="PS51293">
    <property type="entry name" value="SANT"/>
    <property type="match status" value="1"/>
</dbReference>
<keyword evidence="3" id="KW-0804">Transcription</keyword>
<feature type="domain" description="HTH myb-type" evidence="8">
    <location>
        <begin position="81"/>
        <end position="137"/>
    </location>
</feature>
<dbReference type="GO" id="GO:0005634">
    <property type="term" value="C:nucleus"/>
    <property type="evidence" value="ECO:0007669"/>
    <property type="project" value="UniProtKB-SubCell"/>
</dbReference>
<dbReference type="Proteomes" id="UP001372338">
    <property type="component" value="Unassembled WGS sequence"/>
</dbReference>
<feature type="domain" description="Myb-like" evidence="6">
    <location>
        <begin position="81"/>
        <end position="133"/>
    </location>
</feature>
<dbReference type="InterPro" id="IPR017930">
    <property type="entry name" value="Myb_dom"/>
</dbReference>